<dbReference type="AlphaFoldDB" id="A0A8J6PZY1"/>
<evidence type="ECO:0000256" key="2">
    <source>
        <dbReference type="SAM" id="MobiDB-lite"/>
    </source>
</evidence>
<dbReference type="Gene3D" id="1.10.287.130">
    <property type="match status" value="1"/>
</dbReference>
<evidence type="ECO:0000313" key="3">
    <source>
        <dbReference type="EMBL" id="MBD0832688.1"/>
    </source>
</evidence>
<dbReference type="Gene3D" id="1.20.5.170">
    <property type="match status" value="1"/>
</dbReference>
<keyword evidence="3" id="KW-0378">Hydrolase</keyword>
<accession>A0A8J6PZY1</accession>
<dbReference type="Gene3D" id="3.40.50.300">
    <property type="entry name" value="P-loop containing nucleotide triphosphate hydrolases"/>
    <property type="match status" value="1"/>
</dbReference>
<dbReference type="Proteomes" id="UP000600588">
    <property type="component" value="Unassembled WGS sequence"/>
</dbReference>
<dbReference type="PANTHER" id="PTHR23408">
    <property type="entry name" value="METHYLMALONYL-COA MUTASE"/>
    <property type="match status" value="1"/>
</dbReference>
<dbReference type="GO" id="GO:0003924">
    <property type="term" value="F:GTPase activity"/>
    <property type="evidence" value="ECO:0007669"/>
    <property type="project" value="InterPro"/>
</dbReference>
<protein>
    <submittedName>
        <fullName evidence="3">Methylmalonyl Co-A mutase-associated GTPase MeaB</fullName>
        <ecNumber evidence="3">3.6.5.-</ecNumber>
    </submittedName>
</protein>
<dbReference type="InterPro" id="IPR005129">
    <property type="entry name" value="GTPase_ArgK"/>
</dbReference>
<dbReference type="GO" id="GO:0005525">
    <property type="term" value="F:GTP binding"/>
    <property type="evidence" value="ECO:0007669"/>
    <property type="project" value="InterPro"/>
</dbReference>
<dbReference type="GO" id="GO:0005737">
    <property type="term" value="C:cytoplasm"/>
    <property type="evidence" value="ECO:0007669"/>
    <property type="project" value="TreeGrafter"/>
</dbReference>
<dbReference type="NCBIfam" id="TIGR00750">
    <property type="entry name" value="lao"/>
    <property type="match status" value="1"/>
</dbReference>
<gene>
    <name evidence="3" type="primary">meaB</name>
    <name evidence="3" type="ORF">ICJ83_11140</name>
</gene>
<dbReference type="PANTHER" id="PTHR23408:SF3">
    <property type="entry name" value="METHYLMALONIC ACIDURIA TYPE A PROTEIN, MITOCHONDRIAL"/>
    <property type="match status" value="1"/>
</dbReference>
<evidence type="ECO:0000256" key="1">
    <source>
        <dbReference type="ARBA" id="ARBA00009625"/>
    </source>
</evidence>
<evidence type="ECO:0000313" key="4">
    <source>
        <dbReference type="Proteomes" id="UP000600588"/>
    </source>
</evidence>
<sequence>MVKRKTKVTQERLGVSSSETTSANAVNLSKQNRKPVPDVETLKSDILNGDITALSRSITLLESTNKKHGEHANALLNACLPFANKSIRIGITGVPGAGKSTFIEVFGTYLTSIGKRVAVLAIDPSSHISKGSILGDKTRMENLAKNKNAFIRPSATNENLGGVARKTRESIILCEAAGFDVILIETVGVGQSETTVHSMVDFFLLLQITGSGDELQGIKRGIIEMADAIIINKADGDNIPKAKAAESDLKKIIHLYKEKASGWTPIVSTCSAIENQGVTIVWKYIKDYISLTSKNNYFERHRKDQNKYWLLQTIKNEITDSFLKNERVKHDLEIQLNLIEENKTTPFNAAEHILKAHLKF</sequence>
<dbReference type="RefSeq" id="WP_188230473.1">
    <property type="nucleotide sequence ID" value="NZ_JACVXB010000004.1"/>
</dbReference>
<reference evidence="3 4" key="1">
    <citation type="submission" date="2020-09" db="EMBL/GenBank/DDBJ databases">
        <title>TT11 complete genome.</title>
        <authorList>
            <person name="Wu Z."/>
        </authorList>
    </citation>
    <scope>NUCLEOTIDE SEQUENCE [LARGE SCALE GENOMIC DNA]</scope>
    <source>
        <strain evidence="3 4">TT11</strain>
    </source>
</reference>
<dbReference type="InterPro" id="IPR027417">
    <property type="entry name" value="P-loop_NTPase"/>
</dbReference>
<comment type="similarity">
    <text evidence="1">Belongs to the SIMIBI class G3E GTPase family. ArgK/MeaB subfamily.</text>
</comment>
<dbReference type="SUPFAM" id="SSF52540">
    <property type="entry name" value="P-loop containing nucleoside triphosphate hydrolases"/>
    <property type="match status" value="1"/>
</dbReference>
<keyword evidence="4" id="KW-1185">Reference proteome</keyword>
<dbReference type="NCBIfam" id="NF006958">
    <property type="entry name" value="PRK09435.1"/>
    <property type="match status" value="1"/>
</dbReference>
<proteinExistence type="inferred from homology"/>
<name>A0A8J6PZY1_9FLAO</name>
<comment type="caution">
    <text evidence="3">The sequence shown here is derived from an EMBL/GenBank/DDBJ whole genome shotgun (WGS) entry which is preliminary data.</text>
</comment>
<feature type="region of interest" description="Disordered" evidence="2">
    <location>
        <begin position="1"/>
        <end position="34"/>
    </location>
</feature>
<dbReference type="EMBL" id="JACVXB010000004">
    <property type="protein sequence ID" value="MBD0832688.1"/>
    <property type="molecule type" value="Genomic_DNA"/>
</dbReference>
<dbReference type="CDD" id="cd03114">
    <property type="entry name" value="MMAA-like"/>
    <property type="match status" value="1"/>
</dbReference>
<feature type="compositionally biased region" description="Polar residues" evidence="2">
    <location>
        <begin position="15"/>
        <end position="30"/>
    </location>
</feature>
<dbReference type="EC" id="3.6.5.-" evidence="3"/>
<dbReference type="Pfam" id="PF03308">
    <property type="entry name" value="MeaB"/>
    <property type="match status" value="1"/>
</dbReference>
<organism evidence="3 4">
    <name type="scientific">Aestuariibaculum sediminum</name>
    <dbReference type="NCBI Taxonomy" id="2770637"/>
    <lineage>
        <taxon>Bacteria</taxon>
        <taxon>Pseudomonadati</taxon>
        <taxon>Bacteroidota</taxon>
        <taxon>Flavobacteriia</taxon>
        <taxon>Flavobacteriales</taxon>
        <taxon>Flavobacteriaceae</taxon>
    </lineage>
</organism>